<feature type="non-terminal residue" evidence="1">
    <location>
        <position position="1"/>
    </location>
</feature>
<comment type="caution">
    <text evidence="1">The sequence shown here is derived from an EMBL/GenBank/DDBJ whole genome shotgun (WGS) entry which is preliminary data.</text>
</comment>
<organism evidence="1">
    <name type="scientific">Tanacetum cinerariifolium</name>
    <name type="common">Dalmatian daisy</name>
    <name type="synonym">Chrysanthemum cinerariifolium</name>
    <dbReference type="NCBI Taxonomy" id="118510"/>
    <lineage>
        <taxon>Eukaryota</taxon>
        <taxon>Viridiplantae</taxon>
        <taxon>Streptophyta</taxon>
        <taxon>Embryophyta</taxon>
        <taxon>Tracheophyta</taxon>
        <taxon>Spermatophyta</taxon>
        <taxon>Magnoliopsida</taxon>
        <taxon>eudicotyledons</taxon>
        <taxon>Gunneridae</taxon>
        <taxon>Pentapetalae</taxon>
        <taxon>asterids</taxon>
        <taxon>campanulids</taxon>
        <taxon>Asterales</taxon>
        <taxon>Asteraceae</taxon>
        <taxon>Asteroideae</taxon>
        <taxon>Anthemideae</taxon>
        <taxon>Anthemidinae</taxon>
        <taxon>Tanacetum</taxon>
    </lineage>
</organism>
<protein>
    <submittedName>
        <fullName evidence="1">Uncharacterized protein</fullName>
    </submittedName>
</protein>
<sequence length="87" mass="9366">RADYYCLDAGIQLRAYWPELGGHADAASALGRGLCPHAATGAGGQGACLAYMVFEFIPRLDTIGHGIESDFRLARHPRLAVVGCRHR</sequence>
<gene>
    <name evidence="1" type="ORF">Tci_925861</name>
</gene>
<dbReference type="AlphaFoldDB" id="A0A699X1D8"/>
<dbReference type="EMBL" id="BKCJ011799689">
    <property type="protein sequence ID" value="GFD53892.1"/>
    <property type="molecule type" value="Genomic_DNA"/>
</dbReference>
<name>A0A699X1D8_TANCI</name>
<proteinExistence type="predicted"/>
<evidence type="ECO:0000313" key="1">
    <source>
        <dbReference type="EMBL" id="GFD53892.1"/>
    </source>
</evidence>
<accession>A0A699X1D8</accession>
<reference evidence="1" key="1">
    <citation type="journal article" date="2019" name="Sci. Rep.">
        <title>Draft genome of Tanacetum cinerariifolium, the natural source of mosquito coil.</title>
        <authorList>
            <person name="Yamashiro T."/>
            <person name="Shiraishi A."/>
            <person name="Satake H."/>
            <person name="Nakayama K."/>
        </authorList>
    </citation>
    <scope>NUCLEOTIDE SEQUENCE</scope>
</reference>